<proteinExistence type="predicted"/>
<name>A0A2Y9AGY3_9RHOB</name>
<dbReference type="SUPFAM" id="SSF56003">
    <property type="entry name" value="Molybdenum cofactor-binding domain"/>
    <property type="match status" value="2"/>
</dbReference>
<feature type="domain" description="Aldehyde oxidase/xanthine dehydrogenase a/b hammerhead" evidence="1">
    <location>
        <begin position="238"/>
        <end position="317"/>
    </location>
</feature>
<dbReference type="PANTHER" id="PTHR47495">
    <property type="entry name" value="ALDEHYDE DEHYDROGENASE"/>
    <property type="match status" value="1"/>
</dbReference>
<protein>
    <submittedName>
        <fullName evidence="2">Isoquinoline 1-oxidoreductase beta subunit</fullName>
    </submittedName>
    <submittedName>
        <fullName evidence="3">Isoquinoline 1-oxidoreductase, beta subunit</fullName>
    </submittedName>
</protein>
<dbReference type="Gene3D" id="3.90.1170.50">
    <property type="entry name" value="Aldehyde oxidase/xanthine dehydrogenase, a/b hammerhead"/>
    <property type="match status" value="1"/>
</dbReference>
<dbReference type="Pfam" id="PF20256">
    <property type="entry name" value="MoCoBD_2"/>
    <property type="match status" value="1"/>
</dbReference>
<dbReference type="OrthoDB" id="9767994at2"/>
<dbReference type="EMBL" id="UETC01000002">
    <property type="protein sequence ID" value="SSA41627.1"/>
    <property type="molecule type" value="Genomic_DNA"/>
</dbReference>
<dbReference type="InterPro" id="IPR008274">
    <property type="entry name" value="AldOxase/xan_DH_MoCoBD1"/>
</dbReference>
<reference evidence="2 4" key="2">
    <citation type="submission" date="2018-03" db="EMBL/GenBank/DDBJ databases">
        <title>Genomic Encyclopedia of Archaeal and Bacterial Type Strains, Phase II (KMG-II): from individual species to whole genera.</title>
        <authorList>
            <person name="Goeker M."/>
        </authorList>
    </citation>
    <scope>NUCLEOTIDE SEQUENCE [LARGE SCALE GENOMIC DNA]</scope>
    <source>
        <strain evidence="2 4">DSM 25227</strain>
    </source>
</reference>
<dbReference type="InterPro" id="IPR012368">
    <property type="entry name" value="OxRdtase_Mopterin-bd_su_IorB"/>
</dbReference>
<organism evidence="3 5">
    <name type="scientific">Jannaschia seohaensis</name>
    <dbReference type="NCBI Taxonomy" id="475081"/>
    <lineage>
        <taxon>Bacteria</taxon>
        <taxon>Pseudomonadati</taxon>
        <taxon>Pseudomonadota</taxon>
        <taxon>Alphaproteobacteria</taxon>
        <taxon>Rhodobacterales</taxon>
        <taxon>Roseobacteraceae</taxon>
        <taxon>Jannaschia</taxon>
    </lineage>
</organism>
<accession>A0A2Y9AGY3</accession>
<dbReference type="InterPro" id="IPR052516">
    <property type="entry name" value="N-heterocyclic_Hydroxylase"/>
</dbReference>
<dbReference type="InterPro" id="IPR006311">
    <property type="entry name" value="TAT_signal"/>
</dbReference>
<sequence>MGLGKIARRSFLIGTAALGAGVAFGVYSYRREGENPLRAGLAPDAAALTPYVLLDPEGVTLITPRADVGQGAASVQAHLLAEELDVDPAEVRLSPGPASPVYHNGKVAAEGMPLAAWDDGFAARTGRAASEVAGKLMGLHLTGGSTTVPDMYDRLRAAGASARETLKAAAAARLGVPAETLRTEGGRVIWAEGALPYAELIPALAEVEVVQDVPLRDPSDWRHLGRPHRRVDIVAKSVGTFRYGGDLVLEDMVHATVVTNPTRGGGVVSMDASEAEAMRGVEAVLPITDGAAVLADNDWRAFKAARALRFEWGGAGPRDDSLLEMHAAALDGDRDSAFTDEGDVDAAPGKRIEAEYRVPFLHHAPLEPATATVRYTPEATEIWVATQAPIFVAEAVARLTGQDREQVTVHVLPAGGSFGHRLEHEWVEQATEIARQVPGRPIRLMLSREQDMTHGFYRPMAMARGRGTVETGQVRSLDLAVAAQSVAESQLGRLGYPALGPDVAIVAGAWDAPYTLPDRRITGHRVPATVPVSSWRSVGASHNGFFLESLMDELIHEAGADPVEERLRLLSHAPSRRVLETVAEMASWNGPEGKRGVAFAFSFGVPVAQIMEVRETSQGIVMDRLWIAAELGRVLDPVNAEAQLSGGALFGIGHAIAAEITFGGAGPEQQNFDTYESLRLWQVPQVEVRALGSGGSIRGVGEPGLPPAAPALANAIFAATGTRLRRMPFSAEMRFA</sequence>
<dbReference type="InterPro" id="IPR046867">
    <property type="entry name" value="AldOxase/xan_DH_MoCoBD2"/>
</dbReference>
<evidence type="ECO:0000313" key="4">
    <source>
        <dbReference type="Proteomes" id="UP000245839"/>
    </source>
</evidence>
<reference evidence="3 5" key="1">
    <citation type="submission" date="2016-10" db="EMBL/GenBank/DDBJ databases">
        <authorList>
            <person name="Cai Z."/>
        </authorList>
    </citation>
    <scope>NUCLEOTIDE SEQUENCE [LARGE SCALE GENOMIC DNA]</scope>
    <source>
        <strain evidence="3 5">DSM 25227</strain>
    </source>
</reference>
<dbReference type="PANTHER" id="PTHR47495:SF1">
    <property type="entry name" value="BLL3820 PROTEIN"/>
    <property type="match status" value="1"/>
</dbReference>
<dbReference type="Gene3D" id="3.30.365.10">
    <property type="entry name" value="Aldehyde oxidase/xanthine dehydrogenase, molybdopterin binding domain"/>
    <property type="match status" value="4"/>
</dbReference>
<evidence type="ECO:0000313" key="2">
    <source>
        <dbReference type="EMBL" id="PWJ21217.1"/>
    </source>
</evidence>
<dbReference type="EMBL" id="QGDJ01000002">
    <property type="protein sequence ID" value="PWJ21217.1"/>
    <property type="molecule type" value="Genomic_DNA"/>
</dbReference>
<dbReference type="AlphaFoldDB" id="A0A2Y9AGY3"/>
<evidence type="ECO:0000313" key="5">
    <source>
        <dbReference type="Proteomes" id="UP000251571"/>
    </source>
</evidence>
<dbReference type="Proteomes" id="UP000245839">
    <property type="component" value="Unassembled WGS sequence"/>
</dbReference>
<gene>
    <name evidence="2" type="ORF">BCF38_102467</name>
    <name evidence="3" type="ORF">SAMN05421539_102467</name>
</gene>
<dbReference type="InterPro" id="IPR000674">
    <property type="entry name" value="Ald_Oxase/Xan_DH_a/b"/>
</dbReference>
<dbReference type="PROSITE" id="PS51318">
    <property type="entry name" value="TAT"/>
    <property type="match status" value="1"/>
</dbReference>
<dbReference type="InterPro" id="IPR037165">
    <property type="entry name" value="AldOxase/xan_DH_Mopterin-bd_sf"/>
</dbReference>
<keyword evidence="4" id="KW-1185">Reference proteome</keyword>
<dbReference type="PIRSF" id="PIRSF036389">
    <property type="entry name" value="IOR_B"/>
    <property type="match status" value="1"/>
</dbReference>
<dbReference type="Proteomes" id="UP000251571">
    <property type="component" value="Unassembled WGS sequence"/>
</dbReference>
<evidence type="ECO:0000259" key="1">
    <source>
        <dbReference type="SMART" id="SM01008"/>
    </source>
</evidence>
<dbReference type="SMART" id="SM01008">
    <property type="entry name" value="Ald_Xan_dh_C"/>
    <property type="match status" value="1"/>
</dbReference>
<dbReference type="Pfam" id="PF02738">
    <property type="entry name" value="MoCoBD_1"/>
    <property type="match status" value="1"/>
</dbReference>
<evidence type="ECO:0000313" key="3">
    <source>
        <dbReference type="EMBL" id="SSA41627.1"/>
    </source>
</evidence>
<dbReference type="RefSeq" id="WP_109563549.1">
    <property type="nucleotide sequence ID" value="NZ_QGDJ01000002.1"/>
</dbReference>
<dbReference type="GO" id="GO:0016491">
    <property type="term" value="F:oxidoreductase activity"/>
    <property type="evidence" value="ECO:0007669"/>
    <property type="project" value="InterPro"/>
</dbReference>